<organism evidence="2">
    <name type="scientific">Cyphoderus albinus</name>
    <dbReference type="NCBI Taxonomy" id="1499079"/>
    <lineage>
        <taxon>Eukaryota</taxon>
        <taxon>Metazoa</taxon>
        <taxon>Ecdysozoa</taxon>
        <taxon>Arthropoda</taxon>
        <taxon>Hexapoda</taxon>
        <taxon>Collembola</taxon>
        <taxon>Entomobryomorpha</taxon>
        <taxon>Entomobryoidea</taxon>
        <taxon>Paronellidae</taxon>
        <taxon>Cyphoderus</taxon>
    </lineage>
</organism>
<feature type="transmembrane region" description="Helical" evidence="1">
    <location>
        <begin position="129"/>
        <end position="151"/>
    </location>
</feature>
<evidence type="ECO:0000313" key="2">
    <source>
        <dbReference type="EMBL" id="QIT06455.1"/>
    </source>
</evidence>
<protein>
    <submittedName>
        <fullName evidence="2">NADH dehydrogenase subunit 6</fullName>
    </submittedName>
</protein>
<feature type="transmembrane region" description="Helical" evidence="1">
    <location>
        <begin position="50"/>
        <end position="70"/>
    </location>
</feature>
<dbReference type="CTD" id="4541"/>
<dbReference type="EMBL" id="MK431896">
    <property type="protein sequence ID" value="QIT06455.1"/>
    <property type="molecule type" value="Genomic_DNA"/>
</dbReference>
<gene>
    <name evidence="2" type="primary">ND6</name>
</gene>
<dbReference type="AlphaFoldDB" id="A0A6H0EXA9"/>
<keyword evidence="1" id="KW-0812">Transmembrane</keyword>
<feature type="transmembrane region" description="Helical" evidence="1">
    <location>
        <begin position="25"/>
        <end position="45"/>
    </location>
</feature>
<dbReference type="RefSeq" id="YP_009753974.1">
    <property type="nucleotide sequence ID" value="NC_046888.1"/>
</dbReference>
<geneLocation type="mitochondrion" evidence="2"/>
<keyword evidence="2" id="KW-0496">Mitochondrion</keyword>
<proteinExistence type="predicted"/>
<evidence type="ECO:0000256" key="1">
    <source>
        <dbReference type="SAM" id="Phobius"/>
    </source>
</evidence>
<dbReference type="GeneID" id="54104861"/>
<sequence length="164" mass="18670">MFCILTFSTMLLIMASMMMVMSNPVAIMLTILIQSMNLTMILWLINKTAWFSFLLFMIFLGGLMVLFIYITSLASNEKFSFDWINSIKLIFPPLITSVIMVLINPSLISKATKMINTFNLITLNFSHSLLTPISMVMIYLLITLIVVVKISSKIQGPLRNMIKK</sequence>
<reference evidence="2" key="1">
    <citation type="submission" date="2019-01" db="EMBL/GenBank/DDBJ databases">
        <title>Mitochondrial phylogenomics of Collembola.</title>
        <authorList>
            <person name="Sun X."/>
            <person name="Xie Z.-J."/>
            <person name="Dong J."/>
            <person name="Yu D.-Y."/>
        </authorList>
    </citation>
    <scope>NUCLEOTIDE SEQUENCE</scope>
</reference>
<feature type="transmembrane region" description="Helical" evidence="1">
    <location>
        <begin position="90"/>
        <end position="108"/>
    </location>
</feature>
<keyword evidence="1" id="KW-1133">Transmembrane helix</keyword>
<keyword evidence="1" id="KW-0472">Membrane</keyword>
<accession>A0A6H0EXA9</accession>
<name>A0A6H0EXA9_9HEXA</name>